<dbReference type="PROSITE" id="PS51257">
    <property type="entry name" value="PROKAR_LIPOPROTEIN"/>
    <property type="match status" value="1"/>
</dbReference>
<dbReference type="RefSeq" id="WP_368643118.1">
    <property type="nucleotide sequence ID" value="NZ_CP158252.1"/>
</dbReference>
<gene>
    <name evidence="3" type="ORF">ABRY99_09950</name>
</gene>
<name>A0AB39CH12_9BURK</name>
<evidence type="ECO:0000256" key="1">
    <source>
        <dbReference type="SAM" id="MobiDB-lite"/>
    </source>
</evidence>
<evidence type="ECO:0000256" key="2">
    <source>
        <dbReference type="SAM" id="SignalP"/>
    </source>
</evidence>
<sequence>MTFLCARRLRRSVLAASVALLSACTTSGTTFNTAGLNQIVAGRTTLDQASGYLGAPPVDVWRQGGSTLARWAYKGTIATDAVYFRQEAWLRFGPDGTFQRMEDSVNLPLNRRPRTAEEADRAAQAERDRAARQTAAVPAQATAAPTVPQSPDTDTAPVPAVPEIEPASLAIPPSAAPAASMSGKAAPSRQTNPARKPAASKRPPPAANPLLPAGTRVIPGVTYPVQKSH</sequence>
<feature type="compositionally biased region" description="Basic and acidic residues" evidence="1">
    <location>
        <begin position="114"/>
        <end position="131"/>
    </location>
</feature>
<feature type="compositionally biased region" description="Low complexity" evidence="1">
    <location>
        <begin position="132"/>
        <end position="149"/>
    </location>
</feature>
<reference evidence="3" key="1">
    <citation type="submission" date="2024-05" db="EMBL/GenBank/DDBJ databases">
        <authorList>
            <person name="Luo Y.-C."/>
            <person name="Nicholds J."/>
            <person name="Mortimer T."/>
            <person name="Maboni G."/>
        </authorList>
    </citation>
    <scope>NUCLEOTIDE SEQUENCE</scope>
    <source>
        <strain evidence="3">153920</strain>
    </source>
</reference>
<feature type="signal peptide" evidence="2">
    <location>
        <begin position="1"/>
        <end position="15"/>
    </location>
</feature>
<feature type="compositionally biased region" description="Low complexity" evidence="1">
    <location>
        <begin position="156"/>
        <end position="201"/>
    </location>
</feature>
<keyword evidence="2" id="KW-0732">Signal</keyword>
<dbReference type="AlphaFoldDB" id="A0AB39CH12"/>
<evidence type="ECO:0008006" key="4">
    <source>
        <dbReference type="Google" id="ProtNLM"/>
    </source>
</evidence>
<feature type="chain" id="PRO_5044256862" description="Outer membrane protein assembly factor BamE" evidence="2">
    <location>
        <begin position="16"/>
        <end position="229"/>
    </location>
</feature>
<dbReference type="EMBL" id="CP158252">
    <property type="protein sequence ID" value="XDJ41271.1"/>
    <property type="molecule type" value="Genomic_DNA"/>
</dbReference>
<feature type="region of interest" description="Disordered" evidence="1">
    <location>
        <begin position="100"/>
        <end position="229"/>
    </location>
</feature>
<protein>
    <recommendedName>
        <fullName evidence="4">Outer membrane protein assembly factor BamE</fullName>
    </recommendedName>
</protein>
<organism evidence="3">
    <name type="scientific">Castellaniella ginsengisoli</name>
    <dbReference type="NCBI Taxonomy" id="546114"/>
    <lineage>
        <taxon>Bacteria</taxon>
        <taxon>Pseudomonadati</taxon>
        <taxon>Pseudomonadota</taxon>
        <taxon>Betaproteobacteria</taxon>
        <taxon>Burkholderiales</taxon>
        <taxon>Alcaligenaceae</taxon>
        <taxon>Castellaniella</taxon>
    </lineage>
</organism>
<evidence type="ECO:0000313" key="3">
    <source>
        <dbReference type="EMBL" id="XDJ41271.1"/>
    </source>
</evidence>
<proteinExistence type="predicted"/>
<accession>A0AB39CH12</accession>